<dbReference type="Gene3D" id="2.60.40.10">
    <property type="entry name" value="Immunoglobulins"/>
    <property type="match status" value="2"/>
</dbReference>
<dbReference type="RefSeq" id="WP_141862461.1">
    <property type="nucleotide sequence ID" value="NZ_BMNV01000001.1"/>
</dbReference>
<keyword evidence="2" id="KW-1185">Reference proteome</keyword>
<reference evidence="1 2" key="1">
    <citation type="submission" date="2022-08" db="EMBL/GenBank/DDBJ databases">
        <title>Taxonomy of Curtobacterium flaccumfaciens.</title>
        <authorList>
            <person name="Osdaghi E."/>
            <person name="Taghavi S.M."/>
            <person name="Hamidizade M."/>
            <person name="Abachi H."/>
            <person name="Fazliarab A."/>
            <person name="Baeyen S."/>
            <person name="Portier P."/>
            <person name="Van Vaerenbergh J."/>
            <person name="Jacques M.-A."/>
        </authorList>
    </citation>
    <scope>NUCLEOTIDE SEQUENCE [LARGE SCALE GENOMIC DNA]</scope>
    <source>
        <strain evidence="1 2">LMG8786T</strain>
    </source>
</reference>
<evidence type="ECO:0000313" key="2">
    <source>
        <dbReference type="Proteomes" id="UP001652264"/>
    </source>
</evidence>
<protein>
    <recommendedName>
        <fullName evidence="3">Bacterial Ig domain-containing protein</fullName>
    </recommendedName>
</protein>
<sequence>MQNPSPTRPSRSHRRNRLGALVGLGCLGLASVVFAVVPASAWPSAAAASAEIRDVVVTNTSFAPGVQNRFSGTATPGATLRVGFLTGWQQSPEDITVRADGTWSFDHTPPAGLSSLLMRFTQQVGGTERVSQIFTLAPGAGTPTPEDPTAPRDVTLQNTTFIPGMANRFSGTATPGATLRVGFLTGWQSHPHDIPVGADGTWSFDHTPPAGSESLLMRFSQRVDGVERVSPVFTLTAGAGTPAPEVPAELADPAVVTERVQAGGKRRIDGTATPGAYLTVLDPDGRTMVPGETRVGDDGSWSFEVDVPSTDDTFAFRLAQELGDRRAVSGVLTVHVDGATPPVGRPEFVAPTVDDTSFVPGVANRFTGTATPGATLRVGFTTGWQSHPFDIPVAADGTWSFDHTPPAGETTLQFRFSQTLGDETRVSELFTLAAGPGTPAPNDPQELTAPTVVSGPVRAGTTARIAGTATPGAHVRILDVDGRQVVPGDLRVGDDGTWSAEVAVPTTASTFVFRVEQFLGALHGVSDPLSVDVEGATPADGEAGVVAPTLENSTFRPGVENHFAGTATPGATMHVEFLNGWQSHDQVIPVAADGTWSFDHTVPADLYSLHLRFVQTVDGQDTTSKVFSLTRS</sequence>
<dbReference type="GeneID" id="95324957"/>
<organism evidence="1 2">
    <name type="scientific">Curtobacterium citreum</name>
    <dbReference type="NCBI Taxonomy" id="2036"/>
    <lineage>
        <taxon>Bacteria</taxon>
        <taxon>Bacillati</taxon>
        <taxon>Actinomycetota</taxon>
        <taxon>Actinomycetes</taxon>
        <taxon>Micrococcales</taxon>
        <taxon>Microbacteriaceae</taxon>
        <taxon>Curtobacterium</taxon>
    </lineage>
</organism>
<proteinExistence type="predicted"/>
<name>A0ABT2HI82_9MICO</name>
<comment type="caution">
    <text evidence="1">The sequence shown here is derived from an EMBL/GenBank/DDBJ whole genome shotgun (WGS) entry which is preliminary data.</text>
</comment>
<dbReference type="Proteomes" id="UP001652264">
    <property type="component" value="Unassembled WGS sequence"/>
</dbReference>
<dbReference type="EMBL" id="JANVAD010000004">
    <property type="protein sequence ID" value="MCS6522988.1"/>
    <property type="molecule type" value="Genomic_DNA"/>
</dbReference>
<evidence type="ECO:0008006" key="3">
    <source>
        <dbReference type="Google" id="ProtNLM"/>
    </source>
</evidence>
<accession>A0ABT2HI82</accession>
<dbReference type="InterPro" id="IPR013783">
    <property type="entry name" value="Ig-like_fold"/>
</dbReference>
<evidence type="ECO:0000313" key="1">
    <source>
        <dbReference type="EMBL" id="MCS6522988.1"/>
    </source>
</evidence>
<gene>
    <name evidence="1" type="ORF">NYQ28_10475</name>
</gene>